<dbReference type="AlphaFoldDB" id="N6T0M7"/>
<gene>
    <name evidence="1" type="ORF">YQE_09876</name>
</gene>
<sequence length="196" mass="22295">GCWRLAARRCKASNIFFVFSSHFSEIEINFHFVPVKSRPIISRSIRSNRFVTRAAMCPKLGLLVVVLLLFQCLEAKKKRPTDSAALSTYVEDLKAVLQDTWDALIELVPAAPQAKHKKKKKDNSWSLNDYVKSATKKFNRFYKSLGAFQLGRTKQPQKDLNSDDVFTVELFAAEVIERATWGFINIVESFGQNDSS</sequence>
<name>N6T0M7_DENPD</name>
<dbReference type="HOGENOM" id="CLU_1393300_0_0_1"/>
<evidence type="ECO:0000313" key="1">
    <source>
        <dbReference type="EMBL" id="ENN73629.1"/>
    </source>
</evidence>
<proteinExistence type="predicted"/>
<feature type="non-terminal residue" evidence="1">
    <location>
        <position position="1"/>
    </location>
</feature>
<reference evidence="1" key="1">
    <citation type="journal article" date="2013" name="Genome Biol.">
        <title>Draft genome of the mountain pine beetle, Dendroctonus ponderosae Hopkins, a major forest pest.</title>
        <authorList>
            <person name="Keeling C.I."/>
            <person name="Yuen M.M."/>
            <person name="Liao N.Y."/>
            <person name="Docking T.R."/>
            <person name="Chan S.K."/>
            <person name="Taylor G.A."/>
            <person name="Palmquist D.L."/>
            <person name="Jackman S.D."/>
            <person name="Nguyen A."/>
            <person name="Li M."/>
            <person name="Henderson H."/>
            <person name="Janes J.K."/>
            <person name="Zhao Y."/>
            <person name="Pandoh P."/>
            <person name="Moore R."/>
            <person name="Sperling F.A."/>
            <person name="Huber D.P."/>
            <person name="Birol I."/>
            <person name="Jones S.J."/>
            <person name="Bohlmann J."/>
        </authorList>
    </citation>
    <scope>NUCLEOTIDE SEQUENCE</scope>
</reference>
<protein>
    <submittedName>
        <fullName evidence="1">Uncharacterized protein</fullName>
    </submittedName>
</protein>
<dbReference type="EMBL" id="KB741156">
    <property type="protein sequence ID" value="ENN73629.1"/>
    <property type="molecule type" value="Genomic_DNA"/>
</dbReference>
<accession>N6T0M7</accession>
<organism evidence="1">
    <name type="scientific">Dendroctonus ponderosae</name>
    <name type="common">Mountain pine beetle</name>
    <dbReference type="NCBI Taxonomy" id="77166"/>
    <lineage>
        <taxon>Eukaryota</taxon>
        <taxon>Metazoa</taxon>
        <taxon>Ecdysozoa</taxon>
        <taxon>Arthropoda</taxon>
        <taxon>Hexapoda</taxon>
        <taxon>Insecta</taxon>
        <taxon>Pterygota</taxon>
        <taxon>Neoptera</taxon>
        <taxon>Endopterygota</taxon>
        <taxon>Coleoptera</taxon>
        <taxon>Polyphaga</taxon>
        <taxon>Cucujiformia</taxon>
        <taxon>Curculionidae</taxon>
        <taxon>Scolytinae</taxon>
        <taxon>Dendroctonus</taxon>
    </lineage>
</organism>